<dbReference type="SUPFAM" id="SSF88713">
    <property type="entry name" value="Glycoside hydrolase/deacetylase"/>
    <property type="match status" value="1"/>
</dbReference>
<dbReference type="InterPro" id="IPR011330">
    <property type="entry name" value="Glyco_hydro/deAcase_b/a-brl"/>
</dbReference>
<dbReference type="Pfam" id="PF01522">
    <property type="entry name" value="Polysacc_deac_1"/>
    <property type="match status" value="1"/>
</dbReference>
<feature type="region of interest" description="Disordered" evidence="1">
    <location>
        <begin position="1"/>
        <end position="21"/>
    </location>
</feature>
<reference evidence="4" key="1">
    <citation type="journal article" date="2019" name="Int. J. Syst. Evol. Microbiol.">
        <title>The Global Catalogue of Microorganisms (GCM) 10K type strain sequencing project: providing services to taxonomists for standard genome sequencing and annotation.</title>
        <authorList>
            <consortium name="The Broad Institute Genomics Platform"/>
            <consortium name="The Broad Institute Genome Sequencing Center for Infectious Disease"/>
            <person name="Wu L."/>
            <person name="Ma J."/>
        </authorList>
    </citation>
    <scope>NUCLEOTIDE SEQUENCE [LARGE SCALE GENOMIC DNA]</scope>
    <source>
        <strain evidence="4">JCM 17983</strain>
    </source>
</reference>
<feature type="region of interest" description="Disordered" evidence="1">
    <location>
        <begin position="80"/>
        <end position="125"/>
    </location>
</feature>
<keyword evidence="4" id="KW-1185">Reference proteome</keyword>
<comment type="caution">
    <text evidence="3">The sequence shown here is derived from an EMBL/GenBank/DDBJ whole genome shotgun (WGS) entry which is preliminary data.</text>
</comment>
<feature type="compositionally biased region" description="Basic and acidic residues" evidence="1">
    <location>
        <begin position="1"/>
        <end position="10"/>
    </location>
</feature>
<evidence type="ECO:0000256" key="1">
    <source>
        <dbReference type="SAM" id="MobiDB-lite"/>
    </source>
</evidence>
<evidence type="ECO:0000313" key="3">
    <source>
        <dbReference type="EMBL" id="GAA4864444.1"/>
    </source>
</evidence>
<dbReference type="CDD" id="cd10918">
    <property type="entry name" value="CE4_NodB_like_5s_6s"/>
    <property type="match status" value="1"/>
</dbReference>
<name>A0ABP9DZK7_9PSEU</name>
<dbReference type="Proteomes" id="UP001500457">
    <property type="component" value="Unassembled WGS sequence"/>
</dbReference>
<sequence>MSAEEMRTVERGGTAVGSQTVSHTHLSALDADQIHRDVIESRAILEDTIRFRVTDFAYPYREVTPREVDPARVAGDVHASAVEQQPGSRGTFAVQRTGVSDADGSLRPLAKGARVEYRRARGTTR</sequence>
<dbReference type="RefSeq" id="WP_274229658.1">
    <property type="nucleotide sequence ID" value="NZ_BAABHQ010000002.1"/>
</dbReference>
<proteinExistence type="predicted"/>
<dbReference type="InterPro" id="IPR002509">
    <property type="entry name" value="NODB_dom"/>
</dbReference>
<protein>
    <recommendedName>
        <fullName evidence="2">NodB homology domain-containing protein</fullName>
    </recommendedName>
</protein>
<evidence type="ECO:0000313" key="4">
    <source>
        <dbReference type="Proteomes" id="UP001500457"/>
    </source>
</evidence>
<dbReference type="EMBL" id="BAABHQ010000002">
    <property type="protein sequence ID" value="GAA4864444.1"/>
    <property type="molecule type" value="Genomic_DNA"/>
</dbReference>
<dbReference type="Gene3D" id="3.20.20.370">
    <property type="entry name" value="Glycoside hydrolase/deacetylase"/>
    <property type="match status" value="1"/>
</dbReference>
<gene>
    <name evidence="3" type="ORF">GCM10023203_10420</name>
</gene>
<accession>A0ABP9DZK7</accession>
<feature type="domain" description="NodB homology" evidence="2">
    <location>
        <begin position="4"/>
        <end position="66"/>
    </location>
</feature>
<evidence type="ECO:0000259" key="2">
    <source>
        <dbReference type="Pfam" id="PF01522"/>
    </source>
</evidence>
<organism evidence="3 4">
    <name type="scientific">Actinomycetospora straminea</name>
    <dbReference type="NCBI Taxonomy" id="663607"/>
    <lineage>
        <taxon>Bacteria</taxon>
        <taxon>Bacillati</taxon>
        <taxon>Actinomycetota</taxon>
        <taxon>Actinomycetes</taxon>
        <taxon>Pseudonocardiales</taxon>
        <taxon>Pseudonocardiaceae</taxon>
        <taxon>Actinomycetospora</taxon>
    </lineage>
</organism>